<evidence type="ECO:0000313" key="5">
    <source>
        <dbReference type="Proteomes" id="UP000215086"/>
    </source>
</evidence>
<dbReference type="PANTHER" id="PTHR30004">
    <property type="entry name" value="4-HYDROXYTHREONINE-4-PHOSPHATE DEHYDROGENASE"/>
    <property type="match status" value="1"/>
</dbReference>
<dbReference type="SUPFAM" id="SSF53659">
    <property type="entry name" value="Isocitrate/Isopropylmalate dehydrogenase-like"/>
    <property type="match status" value="1"/>
</dbReference>
<reference evidence="4 5" key="1">
    <citation type="journal article" name="Front. Microbiol.">
        <title>Sugar Metabolism of the First Thermophilic Planctomycete Thermogutta terrifontis: Comparative Genomic and Transcriptomic Approaches.</title>
        <authorList>
            <person name="Elcheninov A.G."/>
            <person name="Menzel P."/>
            <person name="Gudbergsdottir S.R."/>
            <person name="Slesarev A.I."/>
            <person name="Kadnikov V.V."/>
            <person name="Krogh A."/>
            <person name="Bonch-Osmolovskaya E.A."/>
            <person name="Peng X."/>
            <person name="Kublanov I.V."/>
        </authorList>
    </citation>
    <scope>NUCLEOTIDE SEQUENCE [LARGE SCALE GENOMIC DNA]</scope>
    <source>
        <strain evidence="4 5">R1</strain>
    </source>
</reference>
<dbReference type="GO" id="GO:0050570">
    <property type="term" value="F:4-hydroxythreonine-4-phosphate dehydrogenase activity"/>
    <property type="evidence" value="ECO:0007669"/>
    <property type="project" value="UniProtKB-EC"/>
</dbReference>
<dbReference type="Pfam" id="PF04166">
    <property type="entry name" value="PdxA"/>
    <property type="match status" value="1"/>
</dbReference>
<keyword evidence="1" id="KW-0479">Metal-binding</keyword>
<organism evidence="4 5">
    <name type="scientific">Thermogutta terrifontis</name>
    <dbReference type="NCBI Taxonomy" id="1331910"/>
    <lineage>
        <taxon>Bacteria</taxon>
        <taxon>Pseudomonadati</taxon>
        <taxon>Planctomycetota</taxon>
        <taxon>Planctomycetia</taxon>
        <taxon>Pirellulales</taxon>
        <taxon>Thermoguttaceae</taxon>
        <taxon>Thermogutta</taxon>
    </lineage>
</organism>
<keyword evidence="5" id="KW-1185">Reference proteome</keyword>
<evidence type="ECO:0000256" key="2">
    <source>
        <dbReference type="ARBA" id="ARBA00023002"/>
    </source>
</evidence>
<evidence type="ECO:0000313" key="4">
    <source>
        <dbReference type="EMBL" id="ASV74433.1"/>
    </source>
</evidence>
<accession>A0A286REQ4</accession>
<proteinExistence type="predicted"/>
<dbReference type="GO" id="GO:0051287">
    <property type="term" value="F:NAD binding"/>
    <property type="evidence" value="ECO:0007669"/>
    <property type="project" value="InterPro"/>
</dbReference>
<dbReference type="GO" id="GO:0046872">
    <property type="term" value="F:metal ion binding"/>
    <property type="evidence" value="ECO:0007669"/>
    <property type="project" value="UniProtKB-KW"/>
</dbReference>
<protein>
    <submittedName>
        <fullName evidence="4">4-hydroxythreonine-4-phosphate dehydrogenase</fullName>
        <ecNumber evidence="4">1.1.1.262</ecNumber>
    </submittedName>
</protein>
<dbReference type="PANTHER" id="PTHR30004:SF6">
    <property type="entry name" value="D-THREONATE 4-PHOSPHATE DEHYDROGENASE"/>
    <property type="match status" value="1"/>
</dbReference>
<dbReference type="NCBIfam" id="TIGR00557">
    <property type="entry name" value="pdxA"/>
    <property type="match status" value="1"/>
</dbReference>
<gene>
    <name evidence="4" type="ORF">THTE_1831</name>
</gene>
<dbReference type="AlphaFoldDB" id="A0A286REQ4"/>
<evidence type="ECO:0000256" key="1">
    <source>
        <dbReference type="ARBA" id="ARBA00022723"/>
    </source>
</evidence>
<dbReference type="Proteomes" id="UP000215086">
    <property type="component" value="Chromosome"/>
</dbReference>
<dbReference type="EMBL" id="CP018477">
    <property type="protein sequence ID" value="ASV74433.1"/>
    <property type="molecule type" value="Genomic_DNA"/>
</dbReference>
<keyword evidence="2 4" id="KW-0560">Oxidoreductase</keyword>
<dbReference type="EC" id="1.1.1.262" evidence="4"/>
<name>A0A286REQ4_9BACT</name>
<keyword evidence="3" id="KW-0520">NAD</keyword>
<dbReference type="Gene3D" id="3.40.718.10">
    <property type="entry name" value="Isopropylmalate Dehydrogenase"/>
    <property type="match status" value="1"/>
</dbReference>
<evidence type="ECO:0000256" key="3">
    <source>
        <dbReference type="ARBA" id="ARBA00023027"/>
    </source>
</evidence>
<dbReference type="InterPro" id="IPR005255">
    <property type="entry name" value="PdxA_fam"/>
</dbReference>
<sequence length="372" mass="39588">MWEDRHERLSGIEEPGEGIMSPIDERPIIAITTGDPAGIGPEIVAAAWSDPTVHEVCRPVVVGYSEFLRRAAALRRLQLQITCCDEPARAQPSPETLVCIPPGSDRAPAVQMGRIDPKAGQAAYEAILLGTELALAEKVDALVTAPINKEALHAAGHRYPGHTELLAELCGVSQVGMVLYLGPGAPLKGPAGLAIVHVTLHMAMKEIFRHLTAEAILNKIRLIYDLTRCLKNGAPRIGVCALNPHAGENGLFGNEENLLITPAVRRAQDEGLPVEGPVAADALMVQARDGRFDGVVAMYHDQGHITLKLLGMHRAVNITAGLPIIRTSVAHGTAFDIAGQGKANPGSLIEAIRVAALLARHRRQSRSPSGTA</sequence>
<dbReference type="KEGG" id="ttf:THTE_1831"/>